<organism evidence="1 2">
    <name type="scientific">Coniosporium uncinatum</name>
    <dbReference type="NCBI Taxonomy" id="93489"/>
    <lineage>
        <taxon>Eukaryota</taxon>
        <taxon>Fungi</taxon>
        <taxon>Dikarya</taxon>
        <taxon>Ascomycota</taxon>
        <taxon>Pezizomycotina</taxon>
        <taxon>Dothideomycetes</taxon>
        <taxon>Dothideomycetes incertae sedis</taxon>
        <taxon>Coniosporium</taxon>
    </lineage>
</organism>
<evidence type="ECO:0000313" key="2">
    <source>
        <dbReference type="Proteomes" id="UP001186974"/>
    </source>
</evidence>
<protein>
    <submittedName>
        <fullName evidence="1">Uncharacterized protein</fullName>
    </submittedName>
</protein>
<sequence>MSKPITLWSHGTGPNPWKVAIVLEELGVSYETKFMDFPDMKKEAFEKLNPNGRVPAIEDPNTGITLFESGAIIEYLIDTYDKQSNLTYTESPRKYQLLSWLHFQMSGQGPYFGQKAWFSFFHEYAYHQKRSTGDRLTKFPRSEKNMTSAIDRYSNEIKRVLGVVDSHLKKTGQEYLVGDKCTYADLAWVLWDSMIPFLMGNDFDYKKDYPNFSAWHDRVTARPAVAKVLKEKADRSK</sequence>
<gene>
    <name evidence="1" type="ORF">LTS18_005639</name>
</gene>
<name>A0ACC3DCH4_9PEZI</name>
<comment type="caution">
    <text evidence="1">The sequence shown here is derived from an EMBL/GenBank/DDBJ whole genome shotgun (WGS) entry which is preliminary data.</text>
</comment>
<dbReference type="EMBL" id="JAWDJW010006347">
    <property type="protein sequence ID" value="KAK3065222.1"/>
    <property type="molecule type" value="Genomic_DNA"/>
</dbReference>
<accession>A0ACC3DCH4</accession>
<reference evidence="1" key="1">
    <citation type="submission" date="2024-09" db="EMBL/GenBank/DDBJ databases">
        <title>Black Yeasts Isolated from many extreme environments.</title>
        <authorList>
            <person name="Coleine C."/>
            <person name="Stajich J.E."/>
            <person name="Selbmann L."/>
        </authorList>
    </citation>
    <scope>NUCLEOTIDE SEQUENCE</scope>
    <source>
        <strain evidence="1">CCFEE 5737</strain>
    </source>
</reference>
<keyword evidence="2" id="KW-1185">Reference proteome</keyword>
<proteinExistence type="predicted"/>
<dbReference type="Proteomes" id="UP001186974">
    <property type="component" value="Unassembled WGS sequence"/>
</dbReference>
<evidence type="ECO:0000313" key="1">
    <source>
        <dbReference type="EMBL" id="KAK3065222.1"/>
    </source>
</evidence>